<dbReference type="EMBL" id="MU277187">
    <property type="protein sequence ID" value="KAI0068552.1"/>
    <property type="molecule type" value="Genomic_DNA"/>
</dbReference>
<keyword evidence="2" id="KW-1185">Reference proteome</keyword>
<evidence type="ECO:0000313" key="1">
    <source>
        <dbReference type="EMBL" id="KAI0068552.1"/>
    </source>
</evidence>
<protein>
    <submittedName>
        <fullName evidence="1">Uncharacterized protein</fullName>
    </submittedName>
</protein>
<reference evidence="1" key="1">
    <citation type="submission" date="2021-03" db="EMBL/GenBank/DDBJ databases">
        <authorList>
            <consortium name="DOE Joint Genome Institute"/>
            <person name="Ahrendt S."/>
            <person name="Looney B.P."/>
            <person name="Miyauchi S."/>
            <person name="Morin E."/>
            <person name="Drula E."/>
            <person name="Courty P.E."/>
            <person name="Chicoki N."/>
            <person name="Fauchery L."/>
            <person name="Kohler A."/>
            <person name="Kuo A."/>
            <person name="Labutti K."/>
            <person name="Pangilinan J."/>
            <person name="Lipzen A."/>
            <person name="Riley R."/>
            <person name="Andreopoulos W."/>
            <person name="He G."/>
            <person name="Johnson J."/>
            <person name="Barry K.W."/>
            <person name="Grigoriev I.V."/>
            <person name="Nagy L."/>
            <person name="Hibbett D."/>
            <person name="Henrissat B."/>
            <person name="Matheny P.B."/>
            <person name="Labbe J."/>
            <person name="Martin F."/>
        </authorList>
    </citation>
    <scope>NUCLEOTIDE SEQUENCE</scope>
    <source>
        <strain evidence="1">HHB10654</strain>
    </source>
</reference>
<accession>A0ACB8TJD8</accession>
<name>A0ACB8TJD8_9AGAM</name>
<comment type="caution">
    <text evidence="1">The sequence shown here is derived from an EMBL/GenBank/DDBJ whole genome shotgun (WGS) entry which is preliminary data.</text>
</comment>
<evidence type="ECO:0000313" key="2">
    <source>
        <dbReference type="Proteomes" id="UP000814140"/>
    </source>
</evidence>
<gene>
    <name evidence="1" type="ORF">BV25DRAFT_1817407</name>
</gene>
<organism evidence="1 2">
    <name type="scientific">Artomyces pyxidatus</name>
    <dbReference type="NCBI Taxonomy" id="48021"/>
    <lineage>
        <taxon>Eukaryota</taxon>
        <taxon>Fungi</taxon>
        <taxon>Dikarya</taxon>
        <taxon>Basidiomycota</taxon>
        <taxon>Agaricomycotina</taxon>
        <taxon>Agaricomycetes</taxon>
        <taxon>Russulales</taxon>
        <taxon>Auriscalpiaceae</taxon>
        <taxon>Artomyces</taxon>
    </lineage>
</organism>
<dbReference type="Proteomes" id="UP000814140">
    <property type="component" value="Unassembled WGS sequence"/>
</dbReference>
<proteinExistence type="predicted"/>
<reference evidence="1" key="2">
    <citation type="journal article" date="2022" name="New Phytol.">
        <title>Evolutionary transition to the ectomycorrhizal habit in the genomes of a hyperdiverse lineage of mushroom-forming fungi.</title>
        <authorList>
            <person name="Looney B."/>
            <person name="Miyauchi S."/>
            <person name="Morin E."/>
            <person name="Drula E."/>
            <person name="Courty P.E."/>
            <person name="Kohler A."/>
            <person name="Kuo A."/>
            <person name="LaButti K."/>
            <person name="Pangilinan J."/>
            <person name="Lipzen A."/>
            <person name="Riley R."/>
            <person name="Andreopoulos W."/>
            <person name="He G."/>
            <person name="Johnson J."/>
            <person name="Nolan M."/>
            <person name="Tritt A."/>
            <person name="Barry K.W."/>
            <person name="Grigoriev I.V."/>
            <person name="Nagy L.G."/>
            <person name="Hibbett D."/>
            <person name="Henrissat B."/>
            <person name="Matheny P.B."/>
            <person name="Labbe J."/>
            <person name="Martin F.M."/>
        </authorList>
    </citation>
    <scope>NUCLEOTIDE SEQUENCE</scope>
    <source>
        <strain evidence="1">HHB10654</strain>
    </source>
</reference>
<sequence length="173" mass="18921">MEEAAAVAAEYIATLDNLPSEVQHLLTEIKHKEARSQELQTEIQRENAKYIRHSLRGGLTARDEALPARVAEIFAEVDRLAAEKLALAQRLVVLVQRARARLDYDLSKVLVLQGDLDPAQQGPFTARTAATQVNDSLRGAMALPDALPVPAPPVVAPLLKRAYPCLGLRVEVC</sequence>